<gene>
    <name evidence="1" type="ORF">AAWM_07269</name>
</gene>
<dbReference type="Proteomes" id="UP000286921">
    <property type="component" value="Unassembled WGS sequence"/>
</dbReference>
<protein>
    <submittedName>
        <fullName evidence="1">Uncharacterized protein</fullName>
    </submittedName>
</protein>
<dbReference type="SUPFAM" id="SSF55455">
    <property type="entry name" value="SRF-like"/>
    <property type="match status" value="1"/>
</dbReference>
<reference evidence="1 2" key="1">
    <citation type="submission" date="2016-09" db="EMBL/GenBank/DDBJ databases">
        <title>Aspergillus awamori IFM 58123T.</title>
        <authorList>
            <person name="Kusuya Y."/>
            <person name="Shimizu M."/>
            <person name="Takahashi H."/>
            <person name="Yaguchi T."/>
        </authorList>
    </citation>
    <scope>NUCLEOTIDE SEQUENCE [LARGE SCALE GENOMIC DNA]</scope>
    <source>
        <strain evidence="1 2">IFM 58123</strain>
    </source>
</reference>
<keyword evidence="2" id="KW-1185">Reference proteome</keyword>
<accession>A0A401KYQ8</accession>
<comment type="caution">
    <text evidence="1">The sequence shown here is derived from an EMBL/GenBank/DDBJ whole genome shotgun (WGS) entry which is preliminary data.</text>
</comment>
<organism evidence="1 2">
    <name type="scientific">Aspergillus awamori</name>
    <name type="common">Black koji mold</name>
    <dbReference type="NCBI Taxonomy" id="105351"/>
    <lineage>
        <taxon>Eukaryota</taxon>
        <taxon>Fungi</taxon>
        <taxon>Dikarya</taxon>
        <taxon>Ascomycota</taxon>
        <taxon>Pezizomycotina</taxon>
        <taxon>Eurotiomycetes</taxon>
        <taxon>Eurotiomycetidae</taxon>
        <taxon>Eurotiales</taxon>
        <taxon>Aspergillaceae</taxon>
        <taxon>Aspergillus</taxon>
    </lineage>
</organism>
<evidence type="ECO:0000313" key="2">
    <source>
        <dbReference type="Proteomes" id="UP000286921"/>
    </source>
</evidence>
<dbReference type="EMBL" id="BDHI01000017">
    <property type="protein sequence ID" value="GCB24384.1"/>
    <property type="molecule type" value="Genomic_DNA"/>
</dbReference>
<evidence type="ECO:0000313" key="1">
    <source>
        <dbReference type="EMBL" id="GCB24384.1"/>
    </source>
</evidence>
<dbReference type="AlphaFoldDB" id="A0A401KYQ8"/>
<sequence length="130" mass="15476">MAPSQSRVKQEQLQKRRNNLPRRINDFWRLYGIRSWVILEMPNRRIYTYQSHPLLPAPTVEQLVSRGVLEIWIWPWQGQEDWSQPVIHRTPANYASQPMTNVVIPRPPTFNILGRQNDGWDYVFSQCGVY</sequence>
<dbReference type="InterPro" id="IPR036879">
    <property type="entry name" value="TF_MADSbox_sf"/>
</dbReference>
<dbReference type="GO" id="GO:0003677">
    <property type="term" value="F:DNA binding"/>
    <property type="evidence" value="ECO:0007669"/>
    <property type="project" value="InterPro"/>
</dbReference>
<name>A0A401KYQ8_ASPAW</name>
<proteinExistence type="predicted"/>
<dbReference type="GO" id="GO:0045944">
    <property type="term" value="P:positive regulation of transcription by RNA polymerase II"/>
    <property type="evidence" value="ECO:0007669"/>
    <property type="project" value="UniProtKB-ARBA"/>
</dbReference>
<dbReference type="GO" id="GO:0046983">
    <property type="term" value="F:protein dimerization activity"/>
    <property type="evidence" value="ECO:0007669"/>
    <property type="project" value="InterPro"/>
</dbReference>